<protein>
    <submittedName>
        <fullName evidence="3">Biliverdin reductase B (Flavin reductase (NADPH))</fullName>
    </submittedName>
</protein>
<dbReference type="GO" id="GO:0004074">
    <property type="term" value="F:biliverdin reductase [NAD(P)H] activity"/>
    <property type="evidence" value="ECO:0007669"/>
    <property type="project" value="TreeGrafter"/>
</dbReference>
<dbReference type="PANTHER" id="PTHR43355:SF2">
    <property type="entry name" value="FLAVIN REDUCTASE (NADPH)"/>
    <property type="match status" value="1"/>
</dbReference>
<dbReference type="InterPro" id="IPR016040">
    <property type="entry name" value="NAD(P)-bd_dom"/>
</dbReference>
<dbReference type="Proteomes" id="UP001153069">
    <property type="component" value="Unassembled WGS sequence"/>
</dbReference>
<evidence type="ECO:0000313" key="3">
    <source>
        <dbReference type="EMBL" id="CAB9505561.1"/>
    </source>
</evidence>
<keyword evidence="1" id="KW-1133">Transmembrane helix</keyword>
<dbReference type="Gene3D" id="3.40.50.720">
    <property type="entry name" value="NAD(P)-binding Rossmann-like Domain"/>
    <property type="match status" value="1"/>
</dbReference>
<dbReference type="InterPro" id="IPR036291">
    <property type="entry name" value="NAD(P)-bd_dom_sf"/>
</dbReference>
<evidence type="ECO:0000313" key="4">
    <source>
        <dbReference type="Proteomes" id="UP001153069"/>
    </source>
</evidence>
<proteinExistence type="predicted"/>
<name>A0A9N8DRS1_9STRA</name>
<evidence type="ECO:0000259" key="2">
    <source>
        <dbReference type="Pfam" id="PF13460"/>
    </source>
</evidence>
<dbReference type="InterPro" id="IPR051606">
    <property type="entry name" value="Polyketide_Oxido-like"/>
</dbReference>
<dbReference type="EMBL" id="CAICTM010000234">
    <property type="protein sequence ID" value="CAB9505561.1"/>
    <property type="molecule type" value="Genomic_DNA"/>
</dbReference>
<reference evidence="3" key="1">
    <citation type="submission" date="2020-06" db="EMBL/GenBank/DDBJ databases">
        <authorList>
            <consortium name="Plant Systems Biology data submission"/>
        </authorList>
    </citation>
    <scope>NUCLEOTIDE SEQUENCE</scope>
    <source>
        <strain evidence="3">D6</strain>
    </source>
</reference>
<dbReference type="AlphaFoldDB" id="A0A9N8DRS1"/>
<gene>
    <name evidence="3" type="ORF">SEMRO_235_G094790.1</name>
</gene>
<comment type="caution">
    <text evidence="3">The sequence shown here is derived from an EMBL/GenBank/DDBJ whole genome shotgun (WGS) entry which is preliminary data.</text>
</comment>
<keyword evidence="4" id="KW-1185">Reference proteome</keyword>
<accession>A0A9N8DRS1</accession>
<dbReference type="Pfam" id="PF13460">
    <property type="entry name" value="NAD_binding_10"/>
    <property type="match status" value="1"/>
</dbReference>
<organism evidence="3 4">
    <name type="scientific">Seminavis robusta</name>
    <dbReference type="NCBI Taxonomy" id="568900"/>
    <lineage>
        <taxon>Eukaryota</taxon>
        <taxon>Sar</taxon>
        <taxon>Stramenopiles</taxon>
        <taxon>Ochrophyta</taxon>
        <taxon>Bacillariophyta</taxon>
        <taxon>Bacillariophyceae</taxon>
        <taxon>Bacillariophycidae</taxon>
        <taxon>Naviculales</taxon>
        <taxon>Naviculaceae</taxon>
        <taxon>Seminavis</taxon>
    </lineage>
</organism>
<dbReference type="GO" id="GO:0042602">
    <property type="term" value="F:riboflavin reductase (NADPH) activity"/>
    <property type="evidence" value="ECO:0007669"/>
    <property type="project" value="TreeGrafter"/>
</dbReference>
<feature type="domain" description="NAD(P)-binding" evidence="2">
    <location>
        <begin position="16"/>
        <end position="212"/>
    </location>
</feature>
<sequence length="240" mass="25784">MPNIIDTTQKSVLVIGASGRTGSECIRAFAKHQNKPEVHAFCRSPSKLAESDKNLCTSVVQGNAKDEADIEKALRQTKADVVVVSVGGGDSVAKSDIRTVSANAVSNAMKKKEFQHVQAMVVSSIGAGSSSIIVGMGIGMMISFHLRHVLKDHDGQELAFSVPEVKSRTCVVRPTSLVDSKATGKLVYFNDKEKGPSIETDRADLANWVTNQICGTESFVGKTVNITGVKQTTRRRHQST</sequence>
<keyword evidence="1" id="KW-0812">Transmembrane</keyword>
<dbReference type="PANTHER" id="PTHR43355">
    <property type="entry name" value="FLAVIN REDUCTASE (NADPH)"/>
    <property type="match status" value="1"/>
</dbReference>
<dbReference type="OrthoDB" id="43814at2759"/>
<feature type="transmembrane region" description="Helical" evidence="1">
    <location>
        <begin position="119"/>
        <end position="142"/>
    </location>
</feature>
<evidence type="ECO:0000256" key="1">
    <source>
        <dbReference type="SAM" id="Phobius"/>
    </source>
</evidence>
<dbReference type="SUPFAM" id="SSF51735">
    <property type="entry name" value="NAD(P)-binding Rossmann-fold domains"/>
    <property type="match status" value="1"/>
</dbReference>
<keyword evidence="1" id="KW-0472">Membrane</keyword>